<reference evidence="1" key="1">
    <citation type="submission" date="2018-06" db="EMBL/GenBank/DDBJ databases">
        <authorList>
            <person name="Zhirakovskaya E."/>
        </authorList>
    </citation>
    <scope>NUCLEOTIDE SEQUENCE</scope>
</reference>
<gene>
    <name evidence="1" type="ORF">MNBD_GAMMA16-108</name>
</gene>
<dbReference type="AlphaFoldDB" id="A0A3B0ZKE4"/>
<proteinExistence type="predicted"/>
<name>A0A3B0ZKE4_9ZZZZ</name>
<evidence type="ECO:0000313" key="1">
    <source>
        <dbReference type="EMBL" id="VAW88713.1"/>
    </source>
</evidence>
<accession>A0A3B0ZKE4</accession>
<sequence length="255" mass="27913">MLGFLKSGPAIDKETADWIFDVFKWSLAEFDTHTFNREAVLVVPNNTFFPGKADSTAGMAELIFRQVQKYAGLNHWPCRLVDQNGFQGYLEAGLPTAQNSELAMPPSSEQTAGPVIPYHTGQVATPDTLIAHYASVLAFYLGGMAKTEPPGGQDSYGYAMEILAIKLGFGVLIANTAYNFRGGCGKCSGPKVEREIYLSQDEAIYALALFAAVKELPTKEVTTHLKAHLKSVYKRAAKDISQQESKLKQLRTLKA</sequence>
<dbReference type="EMBL" id="UOFO01000150">
    <property type="protein sequence ID" value="VAW88713.1"/>
    <property type="molecule type" value="Genomic_DNA"/>
</dbReference>
<organism evidence="1">
    <name type="scientific">hydrothermal vent metagenome</name>
    <dbReference type="NCBI Taxonomy" id="652676"/>
    <lineage>
        <taxon>unclassified sequences</taxon>
        <taxon>metagenomes</taxon>
        <taxon>ecological metagenomes</taxon>
    </lineage>
</organism>
<protein>
    <submittedName>
        <fullName evidence="1">Uncharacterized protein</fullName>
    </submittedName>
</protein>